<organism evidence="2 3">
    <name type="scientific">Candidatus Roizmanbacteria bacterium CG11_big_fil_rev_8_21_14_0_20_37_16</name>
    <dbReference type="NCBI Taxonomy" id="1974857"/>
    <lineage>
        <taxon>Bacteria</taxon>
        <taxon>Candidatus Roizmaniibacteriota</taxon>
    </lineage>
</organism>
<name>A0A2H0KNF3_9BACT</name>
<accession>A0A2H0KNF3</accession>
<sequence length="175" mass="19447">MKKTFTLSSSTSLTVNNVEGFSLIEVIIFIAILSMFLVTAAAIITVSMHQNSLQINKVRAVHYNDQLLEWLRSEKDRDWNTVTEKATSLPGGSVYCFCTEDVSWATASIKADKSDCCPTPLSLLFKRYVALSSSVFAPSGFSPSSQIEVTIDTDWQEAGNSYSTKLHTIFTPWEE</sequence>
<dbReference type="PROSITE" id="PS00409">
    <property type="entry name" value="PROKAR_NTER_METHYL"/>
    <property type="match status" value="1"/>
</dbReference>
<evidence type="ECO:0000256" key="1">
    <source>
        <dbReference type="SAM" id="Phobius"/>
    </source>
</evidence>
<keyword evidence="1" id="KW-0812">Transmembrane</keyword>
<dbReference type="AlphaFoldDB" id="A0A2H0KNF3"/>
<evidence type="ECO:0008006" key="4">
    <source>
        <dbReference type="Google" id="ProtNLM"/>
    </source>
</evidence>
<comment type="caution">
    <text evidence="2">The sequence shown here is derived from an EMBL/GenBank/DDBJ whole genome shotgun (WGS) entry which is preliminary data.</text>
</comment>
<dbReference type="EMBL" id="PCVK01000022">
    <property type="protein sequence ID" value="PIQ71924.1"/>
    <property type="molecule type" value="Genomic_DNA"/>
</dbReference>
<dbReference type="Pfam" id="PF07963">
    <property type="entry name" value="N_methyl"/>
    <property type="match status" value="1"/>
</dbReference>
<protein>
    <recommendedName>
        <fullName evidence="4">Type II secretion system protein</fullName>
    </recommendedName>
</protein>
<proteinExistence type="predicted"/>
<dbReference type="Proteomes" id="UP000229497">
    <property type="component" value="Unassembled WGS sequence"/>
</dbReference>
<keyword evidence="1" id="KW-1133">Transmembrane helix</keyword>
<evidence type="ECO:0000313" key="2">
    <source>
        <dbReference type="EMBL" id="PIQ71924.1"/>
    </source>
</evidence>
<reference evidence="2 3" key="1">
    <citation type="submission" date="2017-09" db="EMBL/GenBank/DDBJ databases">
        <title>Depth-based differentiation of microbial function through sediment-hosted aquifers and enrichment of novel symbionts in the deep terrestrial subsurface.</title>
        <authorList>
            <person name="Probst A.J."/>
            <person name="Ladd B."/>
            <person name="Jarett J.K."/>
            <person name="Geller-Mcgrath D.E."/>
            <person name="Sieber C.M."/>
            <person name="Emerson J.B."/>
            <person name="Anantharaman K."/>
            <person name="Thomas B.C."/>
            <person name="Malmstrom R."/>
            <person name="Stieglmeier M."/>
            <person name="Klingl A."/>
            <person name="Woyke T."/>
            <person name="Ryan C.M."/>
            <person name="Banfield J.F."/>
        </authorList>
    </citation>
    <scope>NUCLEOTIDE SEQUENCE [LARGE SCALE GENOMIC DNA]</scope>
    <source>
        <strain evidence="2">CG11_big_fil_rev_8_21_14_0_20_37_16</strain>
    </source>
</reference>
<evidence type="ECO:0000313" key="3">
    <source>
        <dbReference type="Proteomes" id="UP000229497"/>
    </source>
</evidence>
<gene>
    <name evidence="2" type="ORF">COV87_00665</name>
</gene>
<keyword evidence="1" id="KW-0472">Membrane</keyword>
<dbReference type="InterPro" id="IPR012902">
    <property type="entry name" value="N_methyl_site"/>
</dbReference>
<feature type="transmembrane region" description="Helical" evidence="1">
    <location>
        <begin position="20"/>
        <end position="46"/>
    </location>
</feature>